<evidence type="ECO:0000256" key="3">
    <source>
        <dbReference type="ARBA" id="ARBA00022448"/>
    </source>
</evidence>
<dbReference type="Gene3D" id="1.10.287.820">
    <property type="entry name" value="Acid-sensing ion channel domain"/>
    <property type="match status" value="1"/>
</dbReference>
<evidence type="ECO:0000313" key="14">
    <source>
        <dbReference type="RefSeq" id="XP_028135262.1"/>
    </source>
</evidence>
<evidence type="ECO:0000256" key="8">
    <source>
        <dbReference type="ARBA" id="ARBA00023065"/>
    </source>
</evidence>
<proteinExistence type="inferred from homology"/>
<evidence type="ECO:0000256" key="1">
    <source>
        <dbReference type="ARBA" id="ARBA00004141"/>
    </source>
</evidence>
<dbReference type="Pfam" id="PF00858">
    <property type="entry name" value="ASC"/>
    <property type="match status" value="1"/>
</dbReference>
<reference evidence="14" key="1">
    <citation type="submission" date="2025-08" db="UniProtKB">
        <authorList>
            <consortium name="RefSeq"/>
        </authorList>
    </citation>
    <scope>IDENTIFICATION</scope>
    <source>
        <tissue evidence="14">Whole insect</tissue>
    </source>
</reference>
<keyword evidence="6 13" id="KW-1133">Transmembrane helix</keyword>
<evidence type="ECO:0000256" key="6">
    <source>
        <dbReference type="ARBA" id="ARBA00022989"/>
    </source>
</evidence>
<evidence type="ECO:0000256" key="4">
    <source>
        <dbReference type="ARBA" id="ARBA00022461"/>
    </source>
</evidence>
<keyword evidence="9 13" id="KW-0472">Membrane</keyword>
<keyword evidence="11 12" id="KW-0407">Ion channel</keyword>
<comment type="similarity">
    <text evidence="2 12">Belongs to the amiloride-sensitive sodium channel (TC 1.A.6) family.</text>
</comment>
<dbReference type="PANTHER" id="PTHR11690:SF240">
    <property type="entry name" value="PICKPOCKET 25-RELATED"/>
    <property type="match status" value="1"/>
</dbReference>
<evidence type="ECO:0000256" key="2">
    <source>
        <dbReference type="ARBA" id="ARBA00007193"/>
    </source>
</evidence>
<keyword evidence="4 12" id="KW-0894">Sodium channel</keyword>
<dbReference type="InParanoid" id="A0A6P7FJR7"/>
<keyword evidence="8 12" id="KW-0406">Ion transport</keyword>
<protein>
    <submittedName>
        <fullName evidence="14">Sodium channel protein Nach-like isoform X1</fullName>
    </submittedName>
</protein>
<dbReference type="FunCoup" id="A0A6P7FJR7">
    <property type="interactions" value="14"/>
</dbReference>
<keyword evidence="3 12" id="KW-0813">Transport</keyword>
<dbReference type="GO" id="GO:0005886">
    <property type="term" value="C:plasma membrane"/>
    <property type="evidence" value="ECO:0007669"/>
    <property type="project" value="TreeGrafter"/>
</dbReference>
<dbReference type="InterPro" id="IPR001873">
    <property type="entry name" value="ENaC"/>
</dbReference>
<organism evidence="14">
    <name type="scientific">Diabrotica virgifera virgifera</name>
    <name type="common">western corn rootworm</name>
    <dbReference type="NCBI Taxonomy" id="50390"/>
    <lineage>
        <taxon>Eukaryota</taxon>
        <taxon>Metazoa</taxon>
        <taxon>Ecdysozoa</taxon>
        <taxon>Arthropoda</taxon>
        <taxon>Hexapoda</taxon>
        <taxon>Insecta</taxon>
        <taxon>Pterygota</taxon>
        <taxon>Neoptera</taxon>
        <taxon>Endopterygota</taxon>
        <taxon>Coleoptera</taxon>
        <taxon>Polyphaga</taxon>
        <taxon>Cucujiformia</taxon>
        <taxon>Chrysomeloidea</taxon>
        <taxon>Chrysomelidae</taxon>
        <taxon>Galerucinae</taxon>
        <taxon>Diabroticina</taxon>
        <taxon>Diabroticites</taxon>
        <taxon>Diabrotica</taxon>
    </lineage>
</organism>
<name>A0A6P7FJR7_DIAVI</name>
<gene>
    <name evidence="14" type="primary">LOC114330144</name>
</gene>
<dbReference type="PANTHER" id="PTHR11690">
    <property type="entry name" value="AMILORIDE-SENSITIVE SODIUM CHANNEL-RELATED"/>
    <property type="match status" value="1"/>
</dbReference>
<evidence type="ECO:0000256" key="7">
    <source>
        <dbReference type="ARBA" id="ARBA00023053"/>
    </source>
</evidence>
<dbReference type="RefSeq" id="XP_028135262.1">
    <property type="nucleotide sequence ID" value="XM_028279461.1"/>
</dbReference>
<keyword evidence="5 12" id="KW-0812">Transmembrane</keyword>
<keyword evidence="10 12" id="KW-0739">Sodium transport</keyword>
<dbReference type="GO" id="GO:0015280">
    <property type="term" value="F:ligand-gated sodium channel activity"/>
    <property type="evidence" value="ECO:0007669"/>
    <property type="project" value="TreeGrafter"/>
</dbReference>
<evidence type="ECO:0000256" key="9">
    <source>
        <dbReference type="ARBA" id="ARBA00023136"/>
    </source>
</evidence>
<sequence length="458" mass="53404">MTRKHKSKMYKKEIKNKTSYLTMLSEFNKLFFDMSSIHGFPHISQEGRHPIERALWVTIVAVAVYGAAILSSLTLTRYRENPTVISMERDRFSWNTSFPPVTICATKKYDPIVLDDYVQKNDSIKDKELFKKFIISLTQASYLNLETVVDYEGIPGEEFINLINQFKFRFQVSTTNSAGQEKAVRIEPTYTEMGICYTVNSHIAIYNSYEYWSNGSWKLLPEKDIFYINPLDGEVFANVINITSGYQIYFHGPYEFVDIASKNLYTEESTFLQMYLSALSIFASDRTKGLSPKQRKCRFYYESNLSHFPVYSYVLCRMECRAALSKKLCGCLPHFYRRLGGEKVCDVKGLHCLAKHKEKLIFLKEQCSCIANCEEAVYVVEFLDEREWFLGSNLQWGMVEYPKMRLKRDVIFGFSDLLVYIGGMAGLFLGCSVLSFIEIVYFFTLRLFWFIVRYDRNK</sequence>
<evidence type="ECO:0000256" key="11">
    <source>
        <dbReference type="ARBA" id="ARBA00023303"/>
    </source>
</evidence>
<evidence type="ECO:0000256" key="5">
    <source>
        <dbReference type="ARBA" id="ARBA00022692"/>
    </source>
</evidence>
<keyword evidence="7" id="KW-0915">Sodium</keyword>
<dbReference type="AlphaFoldDB" id="A0A6P7FJR7"/>
<accession>A0A6P7FJR7</accession>
<feature type="transmembrane region" description="Helical" evidence="13">
    <location>
        <begin position="53"/>
        <end position="75"/>
    </location>
</feature>
<dbReference type="Gene3D" id="1.10.287.770">
    <property type="entry name" value="YojJ-like"/>
    <property type="match status" value="1"/>
</dbReference>
<evidence type="ECO:0000256" key="13">
    <source>
        <dbReference type="SAM" id="Phobius"/>
    </source>
</evidence>
<comment type="subcellular location">
    <subcellularLocation>
        <location evidence="1">Membrane</location>
        <topology evidence="1">Multi-pass membrane protein</topology>
    </subcellularLocation>
</comment>
<evidence type="ECO:0000256" key="12">
    <source>
        <dbReference type="RuleBase" id="RU000679"/>
    </source>
</evidence>
<evidence type="ECO:0000256" key="10">
    <source>
        <dbReference type="ARBA" id="ARBA00023201"/>
    </source>
</evidence>